<sequence>MDAFYKTLNTYRAQGDGQSVEQMLQVWRSATDPEEKDDLNREIGDAFQHAISTGDESGARMMLDAGIDPTTQGSVDPHFTPLLTAARYGRRELARRLWEMVGPDGRFQPSRNHPYGGSPSCLVVAARNGHAEMVADFLGMWDGWWSSEKREALVDAAGAWCDDVVALLLARIPYEADIVREALDGAVGKMSIPNEAFPSRRPGKLLPDNGPRQYRLVCRLIDSGANPNWNLGSTLPIHTATSLFPQMGSFRALLEKGANPGLQDKDGKTALHIITGYLPESKDALLMLVDRGASLETPDVDGVTPRHLLAYSGTLEIFLLCLERCSNNAENVIRSLTRYGESLLHYAAAGGKEDIVGFLLDRGLDVNMASLNRWTPLLCALVPGQNGRAIAPRVVRLLLQRGASAQVVTNEGWTPLHALATSPNLDGAGQLAEELIALGTSVDAEASVLGLPRINNAYGLYDVWGYRMHRLLADASLTQQNPQLSSNGKTPLAWATRTGATAIVDILTKHFASRQQ</sequence>
<dbReference type="SUPFAM" id="SSF48403">
    <property type="entry name" value="Ankyrin repeat"/>
    <property type="match status" value="2"/>
</dbReference>
<dbReference type="PANTHER" id="PTHR46224:SF64">
    <property type="entry name" value="IQ MOTIF AND ANKYRIN REPEAT DOMAIN-CONTAINING PROTEIN 1"/>
    <property type="match status" value="1"/>
</dbReference>
<gene>
    <name evidence="2" type="ORF">QBC37DRAFT_421489</name>
</gene>
<dbReference type="Proteomes" id="UP001301769">
    <property type="component" value="Unassembled WGS sequence"/>
</dbReference>
<accession>A0AAN6Y8Z6</accession>
<name>A0AAN6Y8Z6_9PEZI</name>
<dbReference type="InterPro" id="IPR051616">
    <property type="entry name" value="Cul2-RING_E3_ligase_SR"/>
</dbReference>
<dbReference type="Pfam" id="PF12796">
    <property type="entry name" value="Ank_2"/>
    <property type="match status" value="1"/>
</dbReference>
<dbReference type="InterPro" id="IPR002110">
    <property type="entry name" value="Ankyrin_rpt"/>
</dbReference>
<dbReference type="EMBL" id="MU858095">
    <property type="protein sequence ID" value="KAK4214376.1"/>
    <property type="molecule type" value="Genomic_DNA"/>
</dbReference>
<feature type="repeat" description="ANK" evidence="1">
    <location>
        <begin position="411"/>
        <end position="447"/>
    </location>
</feature>
<comment type="caution">
    <text evidence="2">The sequence shown here is derived from an EMBL/GenBank/DDBJ whole genome shotgun (WGS) entry which is preliminary data.</text>
</comment>
<dbReference type="PANTHER" id="PTHR46224">
    <property type="entry name" value="ANKYRIN REPEAT FAMILY PROTEIN"/>
    <property type="match status" value="1"/>
</dbReference>
<reference evidence="2" key="1">
    <citation type="journal article" date="2023" name="Mol. Phylogenet. Evol.">
        <title>Genome-scale phylogeny and comparative genomics of the fungal order Sordariales.</title>
        <authorList>
            <person name="Hensen N."/>
            <person name="Bonometti L."/>
            <person name="Westerberg I."/>
            <person name="Brannstrom I.O."/>
            <person name="Guillou S."/>
            <person name="Cros-Aarteil S."/>
            <person name="Calhoun S."/>
            <person name="Haridas S."/>
            <person name="Kuo A."/>
            <person name="Mondo S."/>
            <person name="Pangilinan J."/>
            <person name="Riley R."/>
            <person name="LaButti K."/>
            <person name="Andreopoulos B."/>
            <person name="Lipzen A."/>
            <person name="Chen C."/>
            <person name="Yan M."/>
            <person name="Daum C."/>
            <person name="Ng V."/>
            <person name="Clum A."/>
            <person name="Steindorff A."/>
            <person name="Ohm R.A."/>
            <person name="Martin F."/>
            <person name="Silar P."/>
            <person name="Natvig D.O."/>
            <person name="Lalanne C."/>
            <person name="Gautier V."/>
            <person name="Ament-Velasquez S.L."/>
            <person name="Kruys A."/>
            <person name="Hutchinson M.I."/>
            <person name="Powell A.J."/>
            <person name="Barry K."/>
            <person name="Miller A.N."/>
            <person name="Grigoriev I.V."/>
            <person name="Debuchy R."/>
            <person name="Gladieux P."/>
            <person name="Hiltunen Thoren M."/>
            <person name="Johannesson H."/>
        </authorList>
    </citation>
    <scope>NUCLEOTIDE SEQUENCE</scope>
    <source>
        <strain evidence="2">PSN293</strain>
    </source>
</reference>
<dbReference type="SMART" id="SM00248">
    <property type="entry name" value="ANK"/>
    <property type="match status" value="7"/>
</dbReference>
<evidence type="ECO:0000313" key="2">
    <source>
        <dbReference type="EMBL" id="KAK4214376.1"/>
    </source>
</evidence>
<dbReference type="InterPro" id="IPR036770">
    <property type="entry name" value="Ankyrin_rpt-contain_sf"/>
</dbReference>
<dbReference type="PROSITE" id="PS50088">
    <property type="entry name" value="ANK_REPEAT"/>
    <property type="match status" value="2"/>
</dbReference>
<dbReference type="PROSITE" id="PS50297">
    <property type="entry name" value="ANK_REP_REGION"/>
    <property type="match status" value="1"/>
</dbReference>
<organism evidence="2 3">
    <name type="scientific">Rhypophila decipiens</name>
    <dbReference type="NCBI Taxonomy" id="261697"/>
    <lineage>
        <taxon>Eukaryota</taxon>
        <taxon>Fungi</taxon>
        <taxon>Dikarya</taxon>
        <taxon>Ascomycota</taxon>
        <taxon>Pezizomycotina</taxon>
        <taxon>Sordariomycetes</taxon>
        <taxon>Sordariomycetidae</taxon>
        <taxon>Sordariales</taxon>
        <taxon>Naviculisporaceae</taxon>
        <taxon>Rhypophila</taxon>
    </lineage>
</organism>
<protein>
    <submittedName>
        <fullName evidence="2">Ankyrin repeat-containing domain protein</fullName>
    </submittedName>
</protein>
<dbReference type="Gene3D" id="1.25.40.20">
    <property type="entry name" value="Ankyrin repeat-containing domain"/>
    <property type="match status" value="3"/>
</dbReference>
<keyword evidence="1" id="KW-0040">ANK repeat</keyword>
<evidence type="ECO:0000313" key="3">
    <source>
        <dbReference type="Proteomes" id="UP001301769"/>
    </source>
</evidence>
<evidence type="ECO:0000256" key="1">
    <source>
        <dbReference type="PROSITE-ProRule" id="PRU00023"/>
    </source>
</evidence>
<proteinExistence type="predicted"/>
<reference evidence="2" key="2">
    <citation type="submission" date="2023-05" db="EMBL/GenBank/DDBJ databases">
        <authorList>
            <consortium name="Lawrence Berkeley National Laboratory"/>
            <person name="Steindorff A."/>
            <person name="Hensen N."/>
            <person name="Bonometti L."/>
            <person name="Westerberg I."/>
            <person name="Brannstrom I.O."/>
            <person name="Guillou S."/>
            <person name="Cros-Aarteil S."/>
            <person name="Calhoun S."/>
            <person name="Haridas S."/>
            <person name="Kuo A."/>
            <person name="Mondo S."/>
            <person name="Pangilinan J."/>
            <person name="Riley R."/>
            <person name="Labutti K."/>
            <person name="Andreopoulos B."/>
            <person name="Lipzen A."/>
            <person name="Chen C."/>
            <person name="Yanf M."/>
            <person name="Daum C."/>
            <person name="Ng V."/>
            <person name="Clum A."/>
            <person name="Ohm R."/>
            <person name="Martin F."/>
            <person name="Silar P."/>
            <person name="Natvig D."/>
            <person name="Lalanne C."/>
            <person name="Gautier V."/>
            <person name="Ament-Velasquez S.L."/>
            <person name="Kruys A."/>
            <person name="Hutchinson M.I."/>
            <person name="Powell A.J."/>
            <person name="Barry K."/>
            <person name="Miller A.N."/>
            <person name="Grigoriev I.V."/>
            <person name="Debuchy R."/>
            <person name="Gladieux P."/>
            <person name="Thoren M.H."/>
            <person name="Johannesson H."/>
        </authorList>
    </citation>
    <scope>NUCLEOTIDE SEQUENCE</scope>
    <source>
        <strain evidence="2">PSN293</strain>
    </source>
</reference>
<keyword evidence="3" id="KW-1185">Reference proteome</keyword>
<feature type="repeat" description="ANK" evidence="1">
    <location>
        <begin position="339"/>
        <end position="371"/>
    </location>
</feature>
<dbReference type="AlphaFoldDB" id="A0AAN6Y8Z6"/>